<keyword evidence="7" id="KW-1185">Reference proteome</keyword>
<evidence type="ECO:0000256" key="4">
    <source>
        <dbReference type="SAM" id="SignalP"/>
    </source>
</evidence>
<dbReference type="SMART" id="SM00636">
    <property type="entry name" value="Glyco_18"/>
    <property type="match status" value="1"/>
</dbReference>
<dbReference type="GO" id="GO:0005975">
    <property type="term" value="P:carbohydrate metabolic process"/>
    <property type="evidence" value="ECO:0007669"/>
    <property type="project" value="InterPro"/>
</dbReference>
<dbReference type="Gene3D" id="3.20.20.80">
    <property type="entry name" value="Glycosidases"/>
    <property type="match status" value="1"/>
</dbReference>
<dbReference type="Proteomes" id="UP000306918">
    <property type="component" value="Unassembled WGS sequence"/>
</dbReference>
<dbReference type="PANTHER" id="PTHR11177">
    <property type="entry name" value="CHITINASE"/>
    <property type="match status" value="1"/>
</dbReference>
<sequence>MTRILLTSLFLLAICANGFSQSELPPKPKEAPKKQPQGLAVIAYYAGQAAQVDSFAAEKLTHIIFSFCHLNGNQLKVDNAKDTFTIQRLVALKKRNPRLKVLLSLGGWGGCETCSDVFSTEKGRAEFSQSVKGLLDYFKADGIDLDWEYPAISGYPGHRFVPEDKPNFTKLVTQLRAAIGWKNEISFAAGGFTKFLEESIEWKKVMPLLDRVNLMTYDLVHGYSTVTGHHTPIYSTPDQIESADNAIRFLDSIGIPRRKMVIGAAFYARIFENVDSVNNGLYQPGKFKRGVPFKAYPRVLSADSGFVYHWDPIARAPWLYNAKQKLFVTFDDTTSMRLKTAYAIEKKLNGIMFWQLGEDTYSGGLLDVIDKEKKATRQ</sequence>
<dbReference type="CDD" id="cd06548">
    <property type="entry name" value="GH18_chitinase"/>
    <property type="match status" value="1"/>
</dbReference>
<accession>A0A4S8HW85</accession>
<dbReference type="PANTHER" id="PTHR11177:SF317">
    <property type="entry name" value="CHITINASE 12-RELATED"/>
    <property type="match status" value="1"/>
</dbReference>
<dbReference type="Gene3D" id="3.10.50.10">
    <property type="match status" value="1"/>
</dbReference>
<feature type="domain" description="GH18" evidence="5">
    <location>
        <begin position="39"/>
        <end position="376"/>
    </location>
</feature>
<dbReference type="InterPro" id="IPR017853">
    <property type="entry name" value="GH"/>
</dbReference>
<dbReference type="EC" id="3.2.1.14" evidence="2"/>
<keyword evidence="4" id="KW-0732">Signal</keyword>
<feature type="chain" id="PRO_5020301275" description="chitinase" evidence="4">
    <location>
        <begin position="21"/>
        <end position="378"/>
    </location>
</feature>
<evidence type="ECO:0000256" key="3">
    <source>
        <dbReference type="ARBA" id="ARBA00023024"/>
    </source>
</evidence>
<keyword evidence="6" id="KW-0378">Hydrolase</keyword>
<dbReference type="PROSITE" id="PS51910">
    <property type="entry name" value="GH18_2"/>
    <property type="match status" value="1"/>
</dbReference>
<dbReference type="OrthoDB" id="9775889at2"/>
<dbReference type="InterPro" id="IPR011583">
    <property type="entry name" value="Chitinase_II/V-like_cat"/>
</dbReference>
<evidence type="ECO:0000256" key="2">
    <source>
        <dbReference type="ARBA" id="ARBA00012729"/>
    </source>
</evidence>
<keyword evidence="3" id="KW-0624">Polysaccharide degradation</keyword>
<gene>
    <name evidence="6" type="ORF">FAM09_08795</name>
</gene>
<keyword evidence="3" id="KW-0146">Chitin degradation</keyword>
<proteinExistence type="predicted"/>
<reference evidence="6 7" key="1">
    <citation type="submission" date="2019-04" db="EMBL/GenBank/DDBJ databases">
        <title>Niastella caeni sp. nov., isolated from activated sludge.</title>
        <authorList>
            <person name="Sheng M."/>
        </authorList>
    </citation>
    <scope>NUCLEOTIDE SEQUENCE [LARGE SCALE GENOMIC DNA]</scope>
    <source>
        <strain evidence="6 7">HX-2-15</strain>
    </source>
</reference>
<dbReference type="SUPFAM" id="SSF54556">
    <property type="entry name" value="Chitinase insertion domain"/>
    <property type="match status" value="1"/>
</dbReference>
<evidence type="ECO:0000313" key="7">
    <source>
        <dbReference type="Proteomes" id="UP000306918"/>
    </source>
</evidence>
<dbReference type="AlphaFoldDB" id="A0A4S8HW85"/>
<evidence type="ECO:0000256" key="1">
    <source>
        <dbReference type="ARBA" id="ARBA00000822"/>
    </source>
</evidence>
<feature type="signal peptide" evidence="4">
    <location>
        <begin position="1"/>
        <end position="20"/>
    </location>
</feature>
<evidence type="ECO:0000313" key="6">
    <source>
        <dbReference type="EMBL" id="THU39978.1"/>
    </source>
</evidence>
<organism evidence="6 7">
    <name type="scientific">Niastella caeni</name>
    <dbReference type="NCBI Taxonomy" id="2569763"/>
    <lineage>
        <taxon>Bacteria</taxon>
        <taxon>Pseudomonadati</taxon>
        <taxon>Bacteroidota</taxon>
        <taxon>Chitinophagia</taxon>
        <taxon>Chitinophagales</taxon>
        <taxon>Chitinophagaceae</taxon>
        <taxon>Niastella</taxon>
    </lineage>
</organism>
<evidence type="ECO:0000259" key="5">
    <source>
        <dbReference type="PROSITE" id="PS51910"/>
    </source>
</evidence>
<dbReference type="InterPro" id="IPR029070">
    <property type="entry name" value="Chitinase_insertion_sf"/>
</dbReference>
<dbReference type="GO" id="GO:0006032">
    <property type="term" value="P:chitin catabolic process"/>
    <property type="evidence" value="ECO:0007669"/>
    <property type="project" value="UniProtKB-KW"/>
</dbReference>
<keyword evidence="3" id="KW-0119">Carbohydrate metabolism</keyword>
<dbReference type="RefSeq" id="WP_136576734.1">
    <property type="nucleotide sequence ID" value="NZ_STFF01000002.1"/>
</dbReference>
<name>A0A4S8HW85_9BACT</name>
<dbReference type="InterPro" id="IPR001223">
    <property type="entry name" value="Glyco_hydro18_cat"/>
</dbReference>
<dbReference type="InterPro" id="IPR050314">
    <property type="entry name" value="Glycosyl_Hydrlase_18"/>
</dbReference>
<protein>
    <recommendedName>
        <fullName evidence="2">chitinase</fullName>
        <ecNumber evidence="2">3.2.1.14</ecNumber>
    </recommendedName>
</protein>
<comment type="catalytic activity">
    <reaction evidence="1">
        <text>Random endo-hydrolysis of N-acetyl-beta-D-glucosaminide (1-&gt;4)-beta-linkages in chitin and chitodextrins.</text>
        <dbReference type="EC" id="3.2.1.14"/>
    </reaction>
</comment>
<dbReference type="GO" id="GO:0008061">
    <property type="term" value="F:chitin binding"/>
    <property type="evidence" value="ECO:0007669"/>
    <property type="project" value="InterPro"/>
</dbReference>
<comment type="caution">
    <text evidence="6">The sequence shown here is derived from an EMBL/GenBank/DDBJ whole genome shotgun (WGS) entry which is preliminary data.</text>
</comment>
<dbReference type="SUPFAM" id="SSF51445">
    <property type="entry name" value="(Trans)glycosidases"/>
    <property type="match status" value="1"/>
</dbReference>
<dbReference type="Pfam" id="PF00704">
    <property type="entry name" value="Glyco_hydro_18"/>
    <property type="match status" value="1"/>
</dbReference>
<dbReference type="GO" id="GO:0008843">
    <property type="term" value="F:endochitinase activity"/>
    <property type="evidence" value="ECO:0007669"/>
    <property type="project" value="UniProtKB-EC"/>
</dbReference>
<dbReference type="EMBL" id="STFF01000002">
    <property type="protein sequence ID" value="THU39978.1"/>
    <property type="molecule type" value="Genomic_DNA"/>
</dbReference>